<dbReference type="EMBL" id="CAJOAY010000614">
    <property type="protein sequence ID" value="CAF3703076.1"/>
    <property type="molecule type" value="Genomic_DNA"/>
</dbReference>
<evidence type="ECO:0000313" key="3">
    <source>
        <dbReference type="Proteomes" id="UP000663881"/>
    </source>
</evidence>
<dbReference type="SMART" id="SM00368">
    <property type="entry name" value="LRR_RI"/>
    <property type="match status" value="5"/>
</dbReference>
<dbReference type="Gene3D" id="3.80.10.10">
    <property type="entry name" value="Ribonuclease Inhibitor"/>
    <property type="match status" value="2"/>
</dbReference>
<dbReference type="PANTHER" id="PTHR46984">
    <property type="entry name" value="LEUCINE-RICH REPEAT-CONTAINING PROTEIN 71"/>
    <property type="match status" value="1"/>
</dbReference>
<feature type="domain" description="F-box" evidence="1">
    <location>
        <begin position="6"/>
        <end position="53"/>
    </location>
</feature>
<comment type="caution">
    <text evidence="2">The sequence shown here is derived from an EMBL/GenBank/DDBJ whole genome shotgun (WGS) entry which is preliminary data.</text>
</comment>
<dbReference type="InterPro" id="IPR001611">
    <property type="entry name" value="Leu-rich_rpt"/>
</dbReference>
<proteinExistence type="predicted"/>
<protein>
    <recommendedName>
        <fullName evidence="1">F-box domain-containing protein</fullName>
    </recommendedName>
</protein>
<dbReference type="Proteomes" id="UP000663881">
    <property type="component" value="Unassembled WGS sequence"/>
</dbReference>
<dbReference type="PROSITE" id="PS50181">
    <property type="entry name" value="FBOX"/>
    <property type="match status" value="1"/>
</dbReference>
<dbReference type="PANTHER" id="PTHR46984:SF1">
    <property type="entry name" value="LEUCINE-RICH REPEAT-CONTAINING PROTEIN 71"/>
    <property type="match status" value="1"/>
</dbReference>
<evidence type="ECO:0000259" key="1">
    <source>
        <dbReference type="PROSITE" id="PS50181"/>
    </source>
</evidence>
<organism evidence="2 3">
    <name type="scientific">Adineta steineri</name>
    <dbReference type="NCBI Taxonomy" id="433720"/>
    <lineage>
        <taxon>Eukaryota</taxon>
        <taxon>Metazoa</taxon>
        <taxon>Spiralia</taxon>
        <taxon>Gnathifera</taxon>
        <taxon>Rotifera</taxon>
        <taxon>Eurotatoria</taxon>
        <taxon>Bdelloidea</taxon>
        <taxon>Adinetida</taxon>
        <taxon>Adinetidae</taxon>
        <taxon>Adineta</taxon>
    </lineage>
</organism>
<dbReference type="InterPro" id="IPR032675">
    <property type="entry name" value="LRR_dom_sf"/>
</dbReference>
<dbReference type="InterPro" id="IPR001810">
    <property type="entry name" value="F-box_dom"/>
</dbReference>
<dbReference type="InterPro" id="IPR053040">
    <property type="entry name" value="LRR-containing_protein_71"/>
</dbReference>
<gene>
    <name evidence="2" type="ORF">OKA104_LOCUS12638</name>
</gene>
<dbReference type="Pfam" id="PF13516">
    <property type="entry name" value="LRR_6"/>
    <property type="match status" value="4"/>
</dbReference>
<dbReference type="AlphaFoldDB" id="A0A818UXF7"/>
<name>A0A818UXF7_9BILA</name>
<dbReference type="SUPFAM" id="SSF52047">
    <property type="entry name" value="RNI-like"/>
    <property type="match status" value="1"/>
</dbReference>
<reference evidence="2" key="1">
    <citation type="submission" date="2021-02" db="EMBL/GenBank/DDBJ databases">
        <authorList>
            <person name="Nowell W R."/>
        </authorList>
    </citation>
    <scope>NUCLEOTIDE SEQUENCE</scope>
</reference>
<accession>A0A818UXF7</accession>
<evidence type="ECO:0000313" key="2">
    <source>
        <dbReference type="EMBL" id="CAF3703076.1"/>
    </source>
</evidence>
<sequence>MSSKTILSLHTLPVEMVYRILDNLNLSTIFWSLETVCQRLNAILDSYDRYKTLRSLDFTENGISDEGAQSLAIALKHNTTLTKLGLRCNNIQDQGALHLVNALQQNRTLITLEIAENKFSDETLDGFTFESSKRPTAMAWHLENAKRRIIAGRKLGLEWCHLRNADAQLLANALQENTTLISLSLRDNNIGDKGAKYLGEALRNNRTLAILDLEYNNISVQGEWHLIDNLQYNTARTLIYSY</sequence>